<keyword evidence="4 5" id="KW-0720">Serine protease</keyword>
<dbReference type="EMBL" id="JBHLYR010000061">
    <property type="protein sequence ID" value="MFB9994429.1"/>
    <property type="molecule type" value="Genomic_DNA"/>
</dbReference>
<name>A0ABV6B3T9_9DEIO</name>
<dbReference type="PROSITE" id="PS51892">
    <property type="entry name" value="SUBTILASE"/>
    <property type="match status" value="1"/>
</dbReference>
<dbReference type="Proteomes" id="UP001589733">
    <property type="component" value="Unassembled WGS sequence"/>
</dbReference>
<feature type="signal peptide" evidence="6">
    <location>
        <begin position="1"/>
        <end position="18"/>
    </location>
</feature>
<accession>A0ABV6B3T9</accession>
<organism evidence="8 9">
    <name type="scientific">Deinococcus oregonensis</name>
    <dbReference type="NCBI Taxonomy" id="1805970"/>
    <lineage>
        <taxon>Bacteria</taxon>
        <taxon>Thermotogati</taxon>
        <taxon>Deinococcota</taxon>
        <taxon>Deinococci</taxon>
        <taxon>Deinococcales</taxon>
        <taxon>Deinococcaceae</taxon>
        <taxon>Deinococcus</taxon>
    </lineage>
</organism>
<dbReference type="InterPro" id="IPR023828">
    <property type="entry name" value="Peptidase_S8_Ser-AS"/>
</dbReference>
<dbReference type="Gene3D" id="3.40.50.200">
    <property type="entry name" value="Peptidase S8/S53 domain"/>
    <property type="match status" value="1"/>
</dbReference>
<evidence type="ECO:0000256" key="5">
    <source>
        <dbReference type="PROSITE-ProRule" id="PRU01240"/>
    </source>
</evidence>
<keyword evidence="3 5" id="KW-0378">Hydrolase</keyword>
<dbReference type="InterPro" id="IPR000209">
    <property type="entry name" value="Peptidase_S8/S53_dom"/>
</dbReference>
<keyword evidence="2 5" id="KW-0645">Protease</keyword>
<keyword evidence="6" id="KW-0732">Signal</keyword>
<evidence type="ECO:0000313" key="9">
    <source>
        <dbReference type="Proteomes" id="UP001589733"/>
    </source>
</evidence>
<dbReference type="RefSeq" id="WP_380015216.1">
    <property type="nucleotide sequence ID" value="NZ_JBHLYR010000061.1"/>
</dbReference>
<reference evidence="8 9" key="1">
    <citation type="submission" date="2024-09" db="EMBL/GenBank/DDBJ databases">
        <authorList>
            <person name="Sun Q."/>
            <person name="Mori K."/>
        </authorList>
    </citation>
    <scope>NUCLEOTIDE SEQUENCE [LARGE SCALE GENOMIC DNA]</scope>
    <source>
        <strain evidence="8 9">JCM 13503</strain>
    </source>
</reference>
<dbReference type="PRINTS" id="PR00723">
    <property type="entry name" value="SUBTILISIN"/>
</dbReference>
<protein>
    <submittedName>
        <fullName evidence="8">S8 family serine peptidase</fullName>
    </submittedName>
</protein>
<feature type="domain" description="Peptidase S8/S53" evidence="7">
    <location>
        <begin position="353"/>
        <end position="573"/>
    </location>
</feature>
<dbReference type="Pfam" id="PF00082">
    <property type="entry name" value="Peptidase_S8"/>
    <property type="match status" value="1"/>
</dbReference>
<keyword evidence="9" id="KW-1185">Reference proteome</keyword>
<dbReference type="InterPro" id="IPR050131">
    <property type="entry name" value="Peptidase_S8_subtilisin-like"/>
</dbReference>
<dbReference type="PROSITE" id="PS00138">
    <property type="entry name" value="SUBTILASE_SER"/>
    <property type="match status" value="1"/>
</dbReference>
<evidence type="ECO:0000256" key="3">
    <source>
        <dbReference type="ARBA" id="ARBA00022801"/>
    </source>
</evidence>
<dbReference type="InterPro" id="IPR036852">
    <property type="entry name" value="Peptidase_S8/S53_dom_sf"/>
</dbReference>
<feature type="chain" id="PRO_5047262998" evidence="6">
    <location>
        <begin position="19"/>
        <end position="960"/>
    </location>
</feature>
<dbReference type="Gene3D" id="2.60.120.380">
    <property type="match status" value="1"/>
</dbReference>
<dbReference type="PANTHER" id="PTHR43806">
    <property type="entry name" value="PEPTIDASE S8"/>
    <property type="match status" value="1"/>
</dbReference>
<feature type="active site" description="Charge relay system" evidence="5">
    <location>
        <position position="358"/>
    </location>
</feature>
<dbReference type="PROSITE" id="PS51257">
    <property type="entry name" value="PROKAR_LIPOPROTEIN"/>
    <property type="match status" value="1"/>
</dbReference>
<evidence type="ECO:0000256" key="4">
    <source>
        <dbReference type="ARBA" id="ARBA00022825"/>
    </source>
</evidence>
<dbReference type="PANTHER" id="PTHR43806:SF11">
    <property type="entry name" value="CEREVISIN-RELATED"/>
    <property type="match status" value="1"/>
</dbReference>
<evidence type="ECO:0000256" key="6">
    <source>
        <dbReference type="SAM" id="SignalP"/>
    </source>
</evidence>
<feature type="active site" description="Charge relay system" evidence="5">
    <location>
        <position position="531"/>
    </location>
</feature>
<dbReference type="InterPro" id="IPR015500">
    <property type="entry name" value="Peptidase_S8_subtilisin-rel"/>
</dbReference>
<proteinExistence type="inferred from homology"/>
<dbReference type="SUPFAM" id="SSF52743">
    <property type="entry name" value="Subtilisin-like"/>
    <property type="match status" value="1"/>
</dbReference>
<evidence type="ECO:0000313" key="8">
    <source>
        <dbReference type="EMBL" id="MFB9994429.1"/>
    </source>
</evidence>
<evidence type="ECO:0000256" key="1">
    <source>
        <dbReference type="ARBA" id="ARBA00011073"/>
    </source>
</evidence>
<dbReference type="CDD" id="cd00306">
    <property type="entry name" value="Peptidases_S8_S53"/>
    <property type="match status" value="1"/>
</dbReference>
<sequence length="960" mass="99843">MNHTARISLLALLLSACAGPPSPGPNPGTRPTITRFTAMPAALTAPGSVTLAWEVSGATTLEIDGGVGSVTPPSTGSRNVNLAATTTYTLTARNAAGSATAKVTASLNARPFSYRIDPSVRPFTDSVTGWGGPRPVVAVRDAAGLTSAFVANELIALPGSQADLDALLTRTGAAVLNSYTEGTERTVLLRLDPGAVSLDSFTADANALGAPGESVFSSEEAARLLALVARETVGGLKVSANFLDQPQGVLLNTQEGGAVSGTADAFSRPEFSNTASKPQVVQAWQFVAAHGLSAPSRRVRVAIIDGGFWLNPDGTSLPDANGQGDLPPLPIQANFIGEGNASGLNPADCGEGNPCPYHGHGSASVAVGTLNNGAHAAGTGGQVADPMLLRSDLSTYSVKHAIDWARGQGADVINMSFGGECGWWCHGGKDLAGYYDAFDRAHDAGIFLVASAGNGGKDKLGDDVEDESYEPCIISGVFCVGALGSPGQAYTNSAKPYSNYGGPVNLWAPTDIMAMPDGVSGGQSVIHNGTSASAPYVAGVAAMMKAMNPALNYGQMRDILQDTAWTDSPDPRVTRYLNAFEAVKKAADFRLPPDRFEANDAPASATVLTPAQHDDLTIHAGSDVDRYRFTTTGPTEATLNFRHADGVGKVGFANYGLNKVVGCGDPIELANASVLNGRQVKYRLPAGDFSFVLAGGQPMPYDLGLSVNSRSILPDKYEFNAANVQTGNDTRTQASFIGDGGYLSSSLHVNTDVDFYTFYSRGNTNNITGEMKSLARVEGADGPLILRAFTSDGTLVGLDASSGDCADQARLVVPQGFITVAVSGSAAGEYSLWLGSTGEQHPVLSVKQLIYLILHPNVPVELTLREPIEHFLINKVSDLGLSSVELRGAGLHLTLYSEAGSLIAEGESFQGGAGERIELAQALPEQRYVLRVARTLEGEADSGGSIPVPVKATLNIQTGR</sequence>
<gene>
    <name evidence="8" type="ORF">ACFFLM_20960</name>
</gene>
<evidence type="ECO:0000256" key="2">
    <source>
        <dbReference type="ARBA" id="ARBA00022670"/>
    </source>
</evidence>
<comment type="similarity">
    <text evidence="1 5">Belongs to the peptidase S8 family.</text>
</comment>
<feature type="active site" description="Charge relay system" evidence="5">
    <location>
        <position position="305"/>
    </location>
</feature>
<evidence type="ECO:0000259" key="7">
    <source>
        <dbReference type="Pfam" id="PF00082"/>
    </source>
</evidence>
<comment type="caution">
    <text evidence="8">The sequence shown here is derived from an EMBL/GenBank/DDBJ whole genome shotgun (WGS) entry which is preliminary data.</text>
</comment>